<comment type="caution">
    <text evidence="2">The sequence shown here is derived from an EMBL/GenBank/DDBJ whole genome shotgun (WGS) entry which is preliminary data.</text>
</comment>
<organism evidence="2 3">
    <name type="scientific">Aldrovandia affinis</name>
    <dbReference type="NCBI Taxonomy" id="143900"/>
    <lineage>
        <taxon>Eukaryota</taxon>
        <taxon>Metazoa</taxon>
        <taxon>Chordata</taxon>
        <taxon>Craniata</taxon>
        <taxon>Vertebrata</taxon>
        <taxon>Euteleostomi</taxon>
        <taxon>Actinopterygii</taxon>
        <taxon>Neopterygii</taxon>
        <taxon>Teleostei</taxon>
        <taxon>Notacanthiformes</taxon>
        <taxon>Halosauridae</taxon>
        <taxon>Aldrovandia</taxon>
    </lineage>
</organism>
<sequence length="116" mass="12913">MAREASRLRWKFAGPFSQTAGGSRPSFSGKEPRSAAVCFVCGFCPPRARTCAPPRSRYGVRQRSPADYAPSPIDRQLQEKLCRDTQSNDAGVSTTKEGVNPRTRLARIRVMLNRRV</sequence>
<dbReference type="EMBL" id="JAINUG010000012">
    <property type="protein sequence ID" value="KAJ8414670.1"/>
    <property type="molecule type" value="Genomic_DNA"/>
</dbReference>
<name>A0AAD7T5I5_9TELE</name>
<evidence type="ECO:0000256" key="1">
    <source>
        <dbReference type="SAM" id="MobiDB-lite"/>
    </source>
</evidence>
<dbReference type="Proteomes" id="UP001221898">
    <property type="component" value="Unassembled WGS sequence"/>
</dbReference>
<evidence type="ECO:0000313" key="2">
    <source>
        <dbReference type="EMBL" id="KAJ8414670.1"/>
    </source>
</evidence>
<keyword evidence="3" id="KW-1185">Reference proteome</keyword>
<protein>
    <submittedName>
        <fullName evidence="2">Uncharacterized protein</fullName>
    </submittedName>
</protein>
<evidence type="ECO:0000313" key="3">
    <source>
        <dbReference type="Proteomes" id="UP001221898"/>
    </source>
</evidence>
<feature type="region of interest" description="Disordered" evidence="1">
    <location>
        <begin position="54"/>
        <end position="74"/>
    </location>
</feature>
<proteinExistence type="predicted"/>
<gene>
    <name evidence="2" type="ORF">AAFF_G00038720</name>
</gene>
<accession>A0AAD7T5I5</accession>
<reference evidence="2" key="1">
    <citation type="journal article" date="2023" name="Science">
        <title>Genome structures resolve the early diversification of teleost fishes.</title>
        <authorList>
            <person name="Parey E."/>
            <person name="Louis A."/>
            <person name="Montfort J."/>
            <person name="Bouchez O."/>
            <person name="Roques C."/>
            <person name="Iampietro C."/>
            <person name="Lluch J."/>
            <person name="Castinel A."/>
            <person name="Donnadieu C."/>
            <person name="Desvignes T."/>
            <person name="Floi Bucao C."/>
            <person name="Jouanno E."/>
            <person name="Wen M."/>
            <person name="Mejri S."/>
            <person name="Dirks R."/>
            <person name="Jansen H."/>
            <person name="Henkel C."/>
            <person name="Chen W.J."/>
            <person name="Zahm M."/>
            <person name="Cabau C."/>
            <person name="Klopp C."/>
            <person name="Thompson A.W."/>
            <person name="Robinson-Rechavi M."/>
            <person name="Braasch I."/>
            <person name="Lecointre G."/>
            <person name="Bobe J."/>
            <person name="Postlethwait J.H."/>
            <person name="Berthelot C."/>
            <person name="Roest Crollius H."/>
            <person name="Guiguen Y."/>
        </authorList>
    </citation>
    <scope>NUCLEOTIDE SEQUENCE</scope>
    <source>
        <strain evidence="2">NC1722</strain>
    </source>
</reference>
<dbReference type="AlphaFoldDB" id="A0AAD7T5I5"/>